<dbReference type="Gene3D" id="6.10.140.1740">
    <property type="match status" value="1"/>
</dbReference>
<dbReference type="PANTHER" id="PTHR10333:SF103">
    <property type="entry name" value="INHIBITOR OF GROWTH PROTEIN 3"/>
    <property type="match status" value="1"/>
</dbReference>
<dbReference type="Proteomes" id="UP000268093">
    <property type="component" value="Unassembled WGS sequence"/>
</dbReference>
<keyword evidence="1" id="KW-0156">Chromatin regulator</keyword>
<keyword evidence="2" id="KW-0805">Transcription regulation</keyword>
<name>A0A433DHZ5_9FUNG</name>
<dbReference type="Pfam" id="PF12998">
    <property type="entry name" value="ING"/>
    <property type="match status" value="1"/>
</dbReference>
<evidence type="ECO:0000313" key="5">
    <source>
        <dbReference type="EMBL" id="RUP50474.1"/>
    </source>
</evidence>
<evidence type="ECO:0000259" key="4">
    <source>
        <dbReference type="SMART" id="SM01408"/>
    </source>
</evidence>
<dbReference type="PANTHER" id="PTHR10333">
    <property type="entry name" value="INHIBITOR OF GROWTH PROTEIN"/>
    <property type="match status" value="1"/>
</dbReference>
<accession>A0A433DHZ5</accession>
<gene>
    <name evidence="5" type="ORF">BC936DRAFT_138968</name>
</gene>
<evidence type="ECO:0000256" key="1">
    <source>
        <dbReference type="ARBA" id="ARBA00022853"/>
    </source>
</evidence>
<dbReference type="InterPro" id="IPR024610">
    <property type="entry name" value="ING_N_histone-binding"/>
</dbReference>
<keyword evidence="3" id="KW-0804">Transcription</keyword>
<dbReference type="OrthoDB" id="5411773at2759"/>
<reference evidence="5 6" key="1">
    <citation type="journal article" date="2018" name="New Phytol.">
        <title>Phylogenomics of Endogonaceae and evolution of mycorrhizas within Mucoromycota.</title>
        <authorList>
            <person name="Chang Y."/>
            <person name="Desiro A."/>
            <person name="Na H."/>
            <person name="Sandor L."/>
            <person name="Lipzen A."/>
            <person name="Clum A."/>
            <person name="Barry K."/>
            <person name="Grigoriev I.V."/>
            <person name="Martin F.M."/>
            <person name="Stajich J.E."/>
            <person name="Smith M.E."/>
            <person name="Bonito G."/>
            <person name="Spatafora J.W."/>
        </authorList>
    </citation>
    <scope>NUCLEOTIDE SEQUENCE [LARGE SCALE GENOMIC DNA]</scope>
    <source>
        <strain evidence="5 6">GMNB39</strain>
    </source>
</reference>
<dbReference type="CDD" id="cd16858">
    <property type="entry name" value="ING_ING3_Yng2p"/>
    <property type="match status" value="1"/>
</dbReference>
<proteinExistence type="predicted"/>
<dbReference type="SMART" id="SM01408">
    <property type="entry name" value="ING"/>
    <property type="match status" value="1"/>
</dbReference>
<evidence type="ECO:0000256" key="3">
    <source>
        <dbReference type="ARBA" id="ARBA00023163"/>
    </source>
</evidence>
<dbReference type="AlphaFoldDB" id="A0A433DHZ5"/>
<sequence>MDTIPVTISDVYDEYLETLENLPSEIQQNMGELRAMDDDYQRLLYKYSRLKKSYNKRARQGADLFSTSQIQNRLQVEKEYKNAMKKQDQKIDLAMRMHDLLSRHIERIDEQAEKHGFSLVSVEQENTGGY</sequence>
<dbReference type="EMBL" id="RBNI01001406">
    <property type="protein sequence ID" value="RUP50474.1"/>
    <property type="molecule type" value="Genomic_DNA"/>
</dbReference>
<keyword evidence="6" id="KW-1185">Reference proteome</keyword>
<feature type="domain" description="Inhibitor of growth protein N-terminal histone-binding" evidence="4">
    <location>
        <begin position="11"/>
        <end position="115"/>
    </location>
</feature>
<dbReference type="GO" id="GO:0006325">
    <property type="term" value="P:chromatin organization"/>
    <property type="evidence" value="ECO:0007669"/>
    <property type="project" value="UniProtKB-KW"/>
</dbReference>
<organism evidence="5 6">
    <name type="scientific">Jimgerdemannia flammicorona</name>
    <dbReference type="NCBI Taxonomy" id="994334"/>
    <lineage>
        <taxon>Eukaryota</taxon>
        <taxon>Fungi</taxon>
        <taxon>Fungi incertae sedis</taxon>
        <taxon>Mucoromycota</taxon>
        <taxon>Mucoromycotina</taxon>
        <taxon>Endogonomycetes</taxon>
        <taxon>Endogonales</taxon>
        <taxon>Endogonaceae</taxon>
        <taxon>Jimgerdemannia</taxon>
    </lineage>
</organism>
<protein>
    <submittedName>
        <fullName evidence="5">Inhibitor of growth proteins N-terminal histone-binding-domain-containing protein</fullName>
    </submittedName>
</protein>
<evidence type="ECO:0000313" key="6">
    <source>
        <dbReference type="Proteomes" id="UP000268093"/>
    </source>
</evidence>
<dbReference type="InterPro" id="IPR028651">
    <property type="entry name" value="ING_fam"/>
</dbReference>
<comment type="caution">
    <text evidence="5">The sequence shown here is derived from an EMBL/GenBank/DDBJ whole genome shotgun (WGS) entry which is preliminary data.</text>
</comment>
<evidence type="ECO:0000256" key="2">
    <source>
        <dbReference type="ARBA" id="ARBA00023015"/>
    </source>
</evidence>